<keyword evidence="5" id="KW-0560">Oxidoreductase</keyword>
<organism evidence="7 8">
    <name type="scientific">Solirubrobacter phytolaccae</name>
    <dbReference type="NCBI Taxonomy" id="1404360"/>
    <lineage>
        <taxon>Bacteria</taxon>
        <taxon>Bacillati</taxon>
        <taxon>Actinomycetota</taxon>
        <taxon>Thermoleophilia</taxon>
        <taxon>Solirubrobacterales</taxon>
        <taxon>Solirubrobacteraceae</taxon>
        <taxon>Solirubrobacter</taxon>
    </lineage>
</organism>
<keyword evidence="8" id="KW-1185">Reference proteome</keyword>
<keyword evidence="4" id="KW-0274">FAD</keyword>
<dbReference type="InterPro" id="IPR016166">
    <property type="entry name" value="FAD-bd_PCMH"/>
</dbReference>
<dbReference type="Gene3D" id="3.30.465.10">
    <property type="match status" value="1"/>
</dbReference>
<accession>A0A9X3NPZ9</accession>
<keyword evidence="3" id="KW-0285">Flavoprotein</keyword>
<protein>
    <submittedName>
        <fullName evidence="7">FAD-binding oxidoreductase</fullName>
    </submittedName>
</protein>
<dbReference type="InterPro" id="IPR006093">
    <property type="entry name" value="Oxy_OxRdtase_FAD_BS"/>
</dbReference>
<dbReference type="Gene3D" id="3.40.462.20">
    <property type="match status" value="1"/>
</dbReference>
<dbReference type="InterPro" id="IPR016169">
    <property type="entry name" value="FAD-bd_PCMH_sub2"/>
</dbReference>
<name>A0A9X3NPZ9_9ACTN</name>
<comment type="cofactor">
    <cofactor evidence="1">
        <name>FAD</name>
        <dbReference type="ChEBI" id="CHEBI:57692"/>
    </cofactor>
</comment>
<dbReference type="Pfam" id="PF01565">
    <property type="entry name" value="FAD_binding_4"/>
    <property type="match status" value="1"/>
</dbReference>
<dbReference type="GO" id="GO:0071949">
    <property type="term" value="F:FAD binding"/>
    <property type="evidence" value="ECO:0007669"/>
    <property type="project" value="InterPro"/>
</dbReference>
<reference evidence="7" key="1">
    <citation type="submission" date="2022-10" db="EMBL/GenBank/DDBJ databases">
        <title>The WGS of Solirubrobacter phytolaccae KCTC 29190.</title>
        <authorList>
            <person name="Jiang Z."/>
        </authorList>
    </citation>
    <scope>NUCLEOTIDE SEQUENCE</scope>
    <source>
        <strain evidence="7">KCTC 29190</strain>
    </source>
</reference>
<dbReference type="PANTHER" id="PTHR42973:SF39">
    <property type="entry name" value="FAD-BINDING PCMH-TYPE DOMAIN-CONTAINING PROTEIN"/>
    <property type="match status" value="1"/>
</dbReference>
<evidence type="ECO:0000256" key="1">
    <source>
        <dbReference type="ARBA" id="ARBA00001974"/>
    </source>
</evidence>
<dbReference type="InterPro" id="IPR036318">
    <property type="entry name" value="FAD-bd_PCMH-like_sf"/>
</dbReference>
<dbReference type="GO" id="GO:0016491">
    <property type="term" value="F:oxidoreductase activity"/>
    <property type="evidence" value="ECO:0007669"/>
    <property type="project" value="UniProtKB-KW"/>
</dbReference>
<evidence type="ECO:0000313" key="7">
    <source>
        <dbReference type="EMBL" id="MDA0185382.1"/>
    </source>
</evidence>
<dbReference type="InterPro" id="IPR016167">
    <property type="entry name" value="FAD-bd_PCMH_sub1"/>
</dbReference>
<dbReference type="PROSITE" id="PS00862">
    <property type="entry name" value="OX2_COVAL_FAD"/>
    <property type="match status" value="1"/>
</dbReference>
<dbReference type="InterPro" id="IPR050416">
    <property type="entry name" value="FAD-linked_Oxidoreductase"/>
</dbReference>
<dbReference type="PROSITE" id="PS51387">
    <property type="entry name" value="FAD_PCMH"/>
    <property type="match status" value="1"/>
</dbReference>
<feature type="domain" description="FAD-binding PCMH-type" evidence="6">
    <location>
        <begin position="39"/>
        <end position="209"/>
    </location>
</feature>
<evidence type="ECO:0000313" key="8">
    <source>
        <dbReference type="Proteomes" id="UP001147653"/>
    </source>
</evidence>
<evidence type="ECO:0000259" key="6">
    <source>
        <dbReference type="PROSITE" id="PS51387"/>
    </source>
</evidence>
<comment type="similarity">
    <text evidence="2">Belongs to the oxygen-dependent FAD-linked oxidoreductase family.</text>
</comment>
<dbReference type="RefSeq" id="WP_270029884.1">
    <property type="nucleotide sequence ID" value="NZ_JAPDDP010000110.1"/>
</dbReference>
<dbReference type="Proteomes" id="UP001147653">
    <property type="component" value="Unassembled WGS sequence"/>
</dbReference>
<evidence type="ECO:0000256" key="4">
    <source>
        <dbReference type="ARBA" id="ARBA00022827"/>
    </source>
</evidence>
<evidence type="ECO:0000256" key="5">
    <source>
        <dbReference type="ARBA" id="ARBA00023002"/>
    </source>
</evidence>
<dbReference type="AlphaFoldDB" id="A0A9X3NPZ9"/>
<dbReference type="SUPFAM" id="SSF56176">
    <property type="entry name" value="FAD-binding/transporter-associated domain-like"/>
    <property type="match status" value="1"/>
</dbReference>
<dbReference type="InterPro" id="IPR006094">
    <property type="entry name" value="Oxid_FAD_bind_N"/>
</dbReference>
<sequence length="439" mass="46146">MTTQSASDFELLAASVRGDVIAPHDPRWDAARAAWNLLADQHPALIVRPLDTADVAAAVRYARAAGLEVTVQGTGHGAAPAHDVDGTLLVRTVHLNDVTVDPAARTARVGAGAIWGEVVAAAAPHGLTGLHGFSSGVGVAGYVLGGGLGWQARLHGLASSHVRAFDVVTADGEARRVDAHTHPDLFWALSGGGGAGVIVTAIELELVELRHAYAGALLWSMDRAHEVAHAYRDWITTLPDTVTSSLRLLHFPPLPQLPEAIRGRALVQITLAFLGQASEGERLVAPLRAIAPEIDQVGLIPAARLGEIAGDPVDPMPVASHSRLLTEITPQAIDAFVALATPAATVVELRHLGGALRTPPRATAAGAIDAEVLVFASGVPATPDLARALQRTFAAIDALAPLPERRTLLTFSRDHRAAFAPDVLDRLQAVRRDARLFDY</sequence>
<evidence type="ECO:0000256" key="3">
    <source>
        <dbReference type="ARBA" id="ARBA00022630"/>
    </source>
</evidence>
<proteinExistence type="inferred from homology"/>
<comment type="caution">
    <text evidence="7">The sequence shown here is derived from an EMBL/GenBank/DDBJ whole genome shotgun (WGS) entry which is preliminary data.</text>
</comment>
<dbReference type="Gene3D" id="3.30.43.10">
    <property type="entry name" value="Uridine Diphospho-n-acetylenolpyruvylglucosamine Reductase, domain 2"/>
    <property type="match status" value="1"/>
</dbReference>
<evidence type="ECO:0000256" key="2">
    <source>
        <dbReference type="ARBA" id="ARBA00005466"/>
    </source>
</evidence>
<dbReference type="EMBL" id="JAPDDP010000110">
    <property type="protein sequence ID" value="MDA0185382.1"/>
    <property type="molecule type" value="Genomic_DNA"/>
</dbReference>
<gene>
    <name evidence="7" type="ORF">OJ997_34065</name>
</gene>
<dbReference type="PANTHER" id="PTHR42973">
    <property type="entry name" value="BINDING OXIDOREDUCTASE, PUTATIVE (AFU_ORTHOLOGUE AFUA_1G17690)-RELATED"/>
    <property type="match status" value="1"/>
</dbReference>